<dbReference type="PRINTS" id="PR00092">
    <property type="entry name" value="TYROSINASE"/>
</dbReference>
<evidence type="ECO:0000256" key="9">
    <source>
        <dbReference type="PIRSR" id="PIRSR000290-3"/>
    </source>
</evidence>
<dbReference type="Pfam" id="PF12142">
    <property type="entry name" value="PPO1_DWL"/>
    <property type="match status" value="1"/>
</dbReference>
<dbReference type="AlphaFoldDB" id="A0A9R0IY42"/>
<dbReference type="InterPro" id="IPR022740">
    <property type="entry name" value="Polyphenol_oxidase_C"/>
</dbReference>
<dbReference type="InterPro" id="IPR008922">
    <property type="entry name" value="Di-copper_centre_dom_sf"/>
</dbReference>
<dbReference type="PIRSF" id="PIRSF000290">
    <property type="entry name" value="PPO_plant"/>
    <property type="match status" value="1"/>
</dbReference>
<evidence type="ECO:0000256" key="5">
    <source>
        <dbReference type="ARBA" id="ARBA00023008"/>
    </source>
</evidence>
<reference evidence="12" key="1">
    <citation type="journal article" date="2021" name="Nat. Commun.">
        <title>Genomic analyses provide insights into spinach domestication and the genetic basis of agronomic traits.</title>
        <authorList>
            <person name="Cai X."/>
            <person name="Sun X."/>
            <person name="Xu C."/>
            <person name="Sun H."/>
            <person name="Wang X."/>
            <person name="Ge C."/>
            <person name="Zhang Z."/>
            <person name="Wang Q."/>
            <person name="Fei Z."/>
            <person name="Jiao C."/>
            <person name="Wang Q."/>
        </authorList>
    </citation>
    <scope>NUCLEOTIDE SEQUENCE [LARGE SCALE GENOMIC DNA]</scope>
    <source>
        <strain evidence="12">cv. Varoflay</strain>
    </source>
</reference>
<gene>
    <name evidence="13" type="primary">LOC110796902</name>
</gene>
<evidence type="ECO:0000256" key="7">
    <source>
        <dbReference type="PIRSR" id="PIRSR000290-1"/>
    </source>
</evidence>
<dbReference type="RefSeq" id="XP_021857684.1">
    <property type="nucleotide sequence ID" value="XM_022001992.2"/>
</dbReference>
<name>A0A9R0IY42_SPIOL</name>
<feature type="domain" description="Tyrosinase copper-binding" evidence="11">
    <location>
        <begin position="355"/>
        <end position="366"/>
    </location>
</feature>
<feature type="binding site" evidence="7">
    <location>
        <position position="204"/>
    </location>
    <ligand>
        <name>Cu cation</name>
        <dbReference type="ChEBI" id="CHEBI:23378"/>
        <label>A</label>
    </ligand>
</feature>
<evidence type="ECO:0000256" key="6">
    <source>
        <dbReference type="ARBA" id="ARBA00023157"/>
    </source>
</evidence>
<evidence type="ECO:0000256" key="2">
    <source>
        <dbReference type="ARBA" id="ARBA00022723"/>
    </source>
</evidence>
<reference evidence="13" key="2">
    <citation type="submission" date="2025-08" db="UniProtKB">
        <authorList>
            <consortium name="RefSeq"/>
        </authorList>
    </citation>
    <scope>IDENTIFICATION</scope>
    <source>
        <tissue evidence="13">Leaf</tissue>
    </source>
</reference>
<dbReference type="InterPro" id="IPR022739">
    <property type="entry name" value="Polyphenol_oxidase_cen"/>
</dbReference>
<feature type="binding site" evidence="7">
    <location>
        <position position="332"/>
    </location>
    <ligand>
        <name>Cu cation</name>
        <dbReference type="ChEBI" id="CHEBI:23378"/>
        <label>B</label>
    </ligand>
</feature>
<feature type="disulfide bond" evidence="8">
    <location>
        <begin position="112"/>
        <end position="174"/>
    </location>
</feature>
<keyword evidence="5 7" id="KW-0186">Copper</keyword>
<dbReference type="GO" id="GO:0004097">
    <property type="term" value="F:catechol oxidase activity"/>
    <property type="evidence" value="ECO:0007669"/>
    <property type="project" value="InterPro"/>
</dbReference>
<dbReference type="PANTHER" id="PTHR11474:SF95">
    <property type="entry name" value="POLYPHENOL OXIDASE, CHLOROPLASTIC-LIKE"/>
    <property type="match status" value="1"/>
</dbReference>
<evidence type="ECO:0000256" key="4">
    <source>
        <dbReference type="ARBA" id="ARBA00023002"/>
    </source>
</evidence>
<keyword evidence="12" id="KW-1185">Reference proteome</keyword>
<keyword evidence="3" id="KW-0883">Thioether bond</keyword>
<dbReference type="Pfam" id="PF00264">
    <property type="entry name" value="Tyrosinase"/>
    <property type="match status" value="1"/>
</dbReference>
<feature type="disulfide bond" evidence="8">
    <location>
        <begin position="102"/>
        <end position="113"/>
    </location>
</feature>
<organism evidence="12 13">
    <name type="scientific">Spinacia oleracea</name>
    <name type="common">Spinach</name>
    <dbReference type="NCBI Taxonomy" id="3562"/>
    <lineage>
        <taxon>Eukaryota</taxon>
        <taxon>Viridiplantae</taxon>
        <taxon>Streptophyta</taxon>
        <taxon>Embryophyta</taxon>
        <taxon>Tracheophyta</taxon>
        <taxon>Spermatophyta</taxon>
        <taxon>Magnoliopsida</taxon>
        <taxon>eudicotyledons</taxon>
        <taxon>Gunneridae</taxon>
        <taxon>Pentapetalae</taxon>
        <taxon>Caryophyllales</taxon>
        <taxon>Chenopodiaceae</taxon>
        <taxon>Chenopodioideae</taxon>
        <taxon>Anserineae</taxon>
        <taxon>Spinacia</taxon>
    </lineage>
</organism>
<evidence type="ECO:0000256" key="8">
    <source>
        <dbReference type="PIRSR" id="PIRSR000290-2"/>
    </source>
</evidence>
<feature type="cross-link" description="2'-(S-cysteinyl)-histidine (Cys-His)" evidence="9">
    <location>
        <begin position="177"/>
        <end position="195"/>
    </location>
</feature>
<feature type="domain" description="Tyrosinase copper-binding" evidence="10">
    <location>
        <begin position="195"/>
        <end position="212"/>
    </location>
</feature>
<dbReference type="GO" id="GO:0046872">
    <property type="term" value="F:metal ion binding"/>
    <property type="evidence" value="ECO:0007669"/>
    <property type="project" value="UniProtKB-KW"/>
</dbReference>
<dbReference type="InterPro" id="IPR050316">
    <property type="entry name" value="Tyrosinase/Hemocyanin"/>
</dbReference>
<dbReference type="GeneID" id="110796902"/>
<feature type="binding site" evidence="7">
    <location>
        <position position="195"/>
    </location>
    <ligand>
        <name>Cu cation</name>
        <dbReference type="ChEBI" id="CHEBI:23378"/>
        <label>A</label>
    </ligand>
</feature>
<dbReference type="InterPro" id="IPR016213">
    <property type="entry name" value="Polyphenol_oxidase"/>
</dbReference>
<sequence>MAAFSYSSTIFLLNPKPLFFKTSAPPIVRNRNRTNGFASKISCKLGKDDDSHSRTTSNISIDENSLTLNRRNILVGLGSLCGATTTTLPSRADPIAIDVTSCVLKDDTGLLCCPPMPRNIVDFKPTDNQMLRLRPAAHLVDNKYIDKYSKAIQLMKNLPDDDPRSFTQQANVHCAYCDEGNYHQLGFPKFDFLVHESWLFFPFHRCYLYLFEKILGKLIDDPSFALPFWNWDNPDGMYIPSMYTNLMSSSLYDPLRNENHLPPNLTDLSYDGVDNNELTQNELIASNLVTMYRQMVSNAKNPPLFFGKSYRAGDEEPRGAGTIEISPHNTVHRWTGDPTQPNGEDMGAFYSAARDPIFFAHHANIDRLWTIWKTLGGKRKDIQDPDWLNVSFLFYDENAQPIRIRVRDCLDPKKLGYVYQDVDTPWLNYKPTPSKIKPGKKTQDSTFSFPRRLDDTTIRTRVARPQRSRSKKQKEDEEEVLTIDLELLRMDTYIKFDVYINEEDDYPRSISRMNTEYAGCFVSLPNRKTSNKKTSFTVSLTDLIDDQGVDDDDSIEVSVVPISGSDALVITGMNIEFIS</sequence>
<dbReference type="SUPFAM" id="SSF48056">
    <property type="entry name" value="Di-copper centre-containing domain"/>
    <property type="match status" value="1"/>
</dbReference>
<dbReference type="OrthoDB" id="6132182at2759"/>
<dbReference type="GO" id="GO:0046148">
    <property type="term" value="P:pigment biosynthetic process"/>
    <property type="evidence" value="ECO:0007669"/>
    <property type="project" value="InterPro"/>
</dbReference>
<accession>A0A9R0IY42</accession>
<feature type="binding site" evidence="7">
    <location>
        <position position="173"/>
    </location>
    <ligand>
        <name>Cu cation</name>
        <dbReference type="ChEBI" id="CHEBI:23378"/>
        <label>A</label>
    </ligand>
</feature>
<dbReference type="Proteomes" id="UP000813463">
    <property type="component" value="Chromosome 4"/>
</dbReference>
<keyword evidence="2 7" id="KW-0479">Metal-binding</keyword>
<proteinExistence type="inferred from homology"/>
<evidence type="ECO:0000256" key="1">
    <source>
        <dbReference type="ARBA" id="ARBA00009928"/>
    </source>
</evidence>
<comment type="similarity">
    <text evidence="1">Belongs to the tyrosinase family.</text>
</comment>
<dbReference type="PROSITE" id="PS00497">
    <property type="entry name" value="TYROSINASE_1"/>
    <property type="match status" value="1"/>
</dbReference>
<evidence type="ECO:0000256" key="3">
    <source>
        <dbReference type="ARBA" id="ARBA00022784"/>
    </source>
</evidence>
<dbReference type="PROSITE" id="PS00498">
    <property type="entry name" value="TYROSINASE_2"/>
    <property type="match status" value="1"/>
</dbReference>
<evidence type="ECO:0000313" key="12">
    <source>
        <dbReference type="Proteomes" id="UP000813463"/>
    </source>
</evidence>
<dbReference type="PANTHER" id="PTHR11474">
    <property type="entry name" value="TYROSINASE FAMILY MEMBER"/>
    <property type="match status" value="1"/>
</dbReference>
<dbReference type="Gene3D" id="1.10.1280.10">
    <property type="entry name" value="Di-copper center containing domain from catechol oxidase"/>
    <property type="match status" value="1"/>
</dbReference>
<dbReference type="InterPro" id="IPR002227">
    <property type="entry name" value="Tyrosinase_Cu-bd"/>
</dbReference>
<dbReference type="KEGG" id="soe:110796902"/>
<keyword evidence="4" id="KW-0560">Oxidoreductase</keyword>
<evidence type="ECO:0000259" key="11">
    <source>
        <dbReference type="PROSITE" id="PS00498"/>
    </source>
</evidence>
<feature type="binding site" evidence="7">
    <location>
        <position position="328"/>
    </location>
    <ligand>
        <name>Cu cation</name>
        <dbReference type="ChEBI" id="CHEBI:23378"/>
        <label>B</label>
    </ligand>
</feature>
<dbReference type="Pfam" id="PF12143">
    <property type="entry name" value="PPO1_KFDV"/>
    <property type="match status" value="1"/>
</dbReference>
<evidence type="ECO:0000313" key="13">
    <source>
        <dbReference type="RefSeq" id="XP_021857684.1"/>
    </source>
</evidence>
<evidence type="ECO:0000259" key="10">
    <source>
        <dbReference type="PROSITE" id="PS00497"/>
    </source>
</evidence>
<protein>
    <submittedName>
        <fullName evidence="13">Polyphenol oxidase I, chloroplastic-like</fullName>
    </submittedName>
</protein>
<feature type="binding site" evidence="7">
    <location>
        <position position="362"/>
    </location>
    <ligand>
        <name>Cu cation</name>
        <dbReference type="ChEBI" id="CHEBI:23378"/>
        <label>B</label>
    </ligand>
</feature>
<comment type="cofactor">
    <cofactor evidence="7">
        <name>Cu(2+)</name>
        <dbReference type="ChEBI" id="CHEBI:29036"/>
    </cofactor>
    <text evidence="7">Binds 2 copper ions per subunit.</text>
</comment>
<keyword evidence="6 8" id="KW-1015">Disulfide bond</keyword>